<evidence type="ECO:0000313" key="3">
    <source>
        <dbReference type="Proteomes" id="UP001291653"/>
    </source>
</evidence>
<name>A0ABQ5P3V4_9ACTN</name>
<dbReference type="Pfam" id="PF21806">
    <property type="entry name" value="DUF6879"/>
    <property type="match status" value="1"/>
</dbReference>
<protein>
    <recommendedName>
        <fullName evidence="1">DUF6879 domain-containing protein</fullName>
    </recommendedName>
</protein>
<feature type="domain" description="DUF6879" evidence="1">
    <location>
        <begin position="36"/>
        <end position="190"/>
    </location>
</feature>
<reference evidence="2 3" key="1">
    <citation type="submission" date="2022-10" db="EMBL/GenBank/DDBJ databases">
        <title>Draft genome sequence of Streptomyces sp. YSPA8.</title>
        <authorList>
            <person name="Moriuchi R."/>
            <person name="Dohra H."/>
            <person name="Yamamura H."/>
            <person name="Kodani S."/>
        </authorList>
    </citation>
    <scope>NUCLEOTIDE SEQUENCE [LARGE SCALE GENOMIC DNA]</scope>
    <source>
        <strain evidence="2 3">YSPA8</strain>
    </source>
</reference>
<evidence type="ECO:0000259" key="1">
    <source>
        <dbReference type="Pfam" id="PF21806"/>
    </source>
</evidence>
<proteinExistence type="predicted"/>
<organism evidence="2 3">
    <name type="scientific">Streptomyces yaizuensis</name>
    <dbReference type="NCBI Taxonomy" id="2989713"/>
    <lineage>
        <taxon>Bacteria</taxon>
        <taxon>Bacillati</taxon>
        <taxon>Actinomycetota</taxon>
        <taxon>Actinomycetes</taxon>
        <taxon>Kitasatosporales</taxon>
        <taxon>Streptomycetaceae</taxon>
        <taxon>Streptomyces</taxon>
    </lineage>
</organism>
<dbReference type="EMBL" id="BSBI01000010">
    <property type="protein sequence ID" value="GLF97279.1"/>
    <property type="molecule type" value="Genomic_DNA"/>
</dbReference>
<accession>A0ABQ5P3V4</accession>
<dbReference type="RefSeq" id="WP_323449286.1">
    <property type="nucleotide sequence ID" value="NZ_BSBI01000010.1"/>
</dbReference>
<gene>
    <name evidence="2" type="ORF">SYYSPA8_23300</name>
</gene>
<dbReference type="Proteomes" id="UP001291653">
    <property type="component" value="Unassembled WGS sequence"/>
</dbReference>
<dbReference type="InterPro" id="IPR049244">
    <property type="entry name" value="DUF6879"/>
</dbReference>
<evidence type="ECO:0000313" key="2">
    <source>
        <dbReference type="EMBL" id="GLF97279.1"/>
    </source>
</evidence>
<sequence>MRDDTALLLDGARGERLSRSDYQRDFRLRDAENTGQDDWKFERRQHFQEPGSPSWEAFRRGEWDEAVRLLGERREHWAKVAREDRARGGVFHRVRVVEEPLTPYLHWELHALRVQAECGMPVRVVSGERIAAWEESGPLPEVVVLAGRVLYEVKYTEAGVLDGAVRFLGTETVQGWERFIRDLFEAGEDLPACVDRWVSALPPPRPTAG</sequence>
<keyword evidence="3" id="KW-1185">Reference proteome</keyword>
<comment type="caution">
    <text evidence="2">The sequence shown here is derived from an EMBL/GenBank/DDBJ whole genome shotgun (WGS) entry which is preliminary data.</text>
</comment>